<keyword evidence="2" id="KW-1185">Reference proteome</keyword>
<reference evidence="1" key="1">
    <citation type="submission" date="2023-04" db="EMBL/GenBank/DDBJ databases">
        <authorList>
            <person name="Vijverberg K."/>
            <person name="Xiong W."/>
            <person name="Schranz E."/>
        </authorList>
    </citation>
    <scope>NUCLEOTIDE SEQUENCE</scope>
</reference>
<organism evidence="1 2">
    <name type="scientific">Lactuca saligna</name>
    <name type="common">Willowleaf lettuce</name>
    <dbReference type="NCBI Taxonomy" id="75948"/>
    <lineage>
        <taxon>Eukaryota</taxon>
        <taxon>Viridiplantae</taxon>
        <taxon>Streptophyta</taxon>
        <taxon>Embryophyta</taxon>
        <taxon>Tracheophyta</taxon>
        <taxon>Spermatophyta</taxon>
        <taxon>Magnoliopsida</taxon>
        <taxon>eudicotyledons</taxon>
        <taxon>Gunneridae</taxon>
        <taxon>Pentapetalae</taxon>
        <taxon>asterids</taxon>
        <taxon>campanulids</taxon>
        <taxon>Asterales</taxon>
        <taxon>Asteraceae</taxon>
        <taxon>Cichorioideae</taxon>
        <taxon>Cichorieae</taxon>
        <taxon>Lactucinae</taxon>
        <taxon>Lactuca</taxon>
    </lineage>
</organism>
<proteinExistence type="predicted"/>
<dbReference type="Proteomes" id="UP001177003">
    <property type="component" value="Chromosome 3"/>
</dbReference>
<name>A0AA35YNN4_LACSI</name>
<accession>A0AA35YNN4</accession>
<dbReference type="AlphaFoldDB" id="A0AA35YNN4"/>
<evidence type="ECO:0000313" key="2">
    <source>
        <dbReference type="Proteomes" id="UP001177003"/>
    </source>
</evidence>
<protein>
    <submittedName>
        <fullName evidence="1">Uncharacterized protein</fullName>
    </submittedName>
</protein>
<gene>
    <name evidence="1" type="ORF">LSALG_LOCUS17267</name>
</gene>
<sequence length="409" mass="46839">MKKATEDAKIVGKIYPSKVVAKATVVSASPVTSTVITTVPIPKPISKGVVIGKQTGGSSSEKVDLSKIRDKGKEILIEKSKEEKKAEVAAEVEKMRHVQSIMRQRALEGSNFDKGDPLKVYNYETIESRVMFDHMYSSEKIPKKSYVVTNTDFSQLDFPINEMMFFMPQFKAESKIMETEEGKKMKIRFHAVLAKAQEEVWFLEKIRKVISFKRDVIFEGKIENVKYIVARASGKIQEFTVTNFPLMNTYDLINVALMLKDKSFSFLKDIEPDVFSLGCKHIKIYMENYFECLAQTDVELEIVKGIDIIAPMAPTKKQYELNKYEDGEVCLKPLGIVFAGKDKAGRAKRFLFQTCEVERYSNSQYTNLIGRMNHYKKNSEGDKKEIKKVISWYTEIRRVMMYAVQALTT</sequence>
<evidence type="ECO:0000313" key="1">
    <source>
        <dbReference type="EMBL" id="CAI9277335.1"/>
    </source>
</evidence>
<dbReference type="EMBL" id="OX465079">
    <property type="protein sequence ID" value="CAI9277335.1"/>
    <property type="molecule type" value="Genomic_DNA"/>
</dbReference>